<dbReference type="EMBL" id="NIDN02000123">
    <property type="protein sequence ID" value="RLL96108.1"/>
    <property type="molecule type" value="Genomic_DNA"/>
</dbReference>
<comment type="subcellular location">
    <subcellularLocation>
        <location evidence="1">Membrane</location>
        <topology evidence="1">Multi-pass membrane protein</topology>
    </subcellularLocation>
</comment>
<feature type="transmembrane region" description="Helical" evidence="6">
    <location>
        <begin position="210"/>
        <end position="229"/>
    </location>
</feature>
<name>A0A397GIA6_9EURO</name>
<feature type="transmembrane region" description="Helical" evidence="6">
    <location>
        <begin position="60"/>
        <end position="80"/>
    </location>
</feature>
<feature type="transmembrane region" description="Helical" evidence="6">
    <location>
        <begin position="414"/>
        <end position="431"/>
    </location>
</feature>
<feature type="transmembrane region" description="Helical" evidence="6">
    <location>
        <begin position="352"/>
        <end position="373"/>
    </location>
</feature>
<comment type="similarity">
    <text evidence="5">Belongs to the asaB hydroxylase/desaturase family.</text>
</comment>
<keyword evidence="4 6" id="KW-0472">Membrane</keyword>
<feature type="transmembrane region" description="Helical" evidence="6">
    <location>
        <begin position="182"/>
        <end position="204"/>
    </location>
</feature>
<evidence type="ECO:0000256" key="3">
    <source>
        <dbReference type="ARBA" id="ARBA00022989"/>
    </source>
</evidence>
<evidence type="ECO:0000256" key="5">
    <source>
        <dbReference type="ARBA" id="ARBA00023604"/>
    </source>
</evidence>
<keyword evidence="8" id="KW-1185">Reference proteome</keyword>
<evidence type="ECO:0000313" key="8">
    <source>
        <dbReference type="Proteomes" id="UP000215289"/>
    </source>
</evidence>
<evidence type="ECO:0000313" key="7">
    <source>
        <dbReference type="EMBL" id="RLL96108.1"/>
    </source>
</evidence>
<dbReference type="OrthoDB" id="5982228at2759"/>
<organism evidence="7 8">
    <name type="scientific">Aspergillus turcosus</name>
    <dbReference type="NCBI Taxonomy" id="1245748"/>
    <lineage>
        <taxon>Eukaryota</taxon>
        <taxon>Fungi</taxon>
        <taxon>Dikarya</taxon>
        <taxon>Ascomycota</taxon>
        <taxon>Pezizomycotina</taxon>
        <taxon>Eurotiomycetes</taxon>
        <taxon>Eurotiomycetidae</taxon>
        <taxon>Eurotiales</taxon>
        <taxon>Aspergillaceae</taxon>
        <taxon>Aspergillus</taxon>
        <taxon>Aspergillus subgen. Fumigati</taxon>
    </lineage>
</organism>
<reference evidence="7 8" key="1">
    <citation type="submission" date="2018-08" db="EMBL/GenBank/DDBJ databases">
        <title>Draft genome sequences of two Aspergillus turcosus clinical strains isolated from bronchoalveolar lavage fluid: one azole-susceptible and the other azole-resistant.</title>
        <authorList>
            <person name="Parent-Michaud M."/>
            <person name="Dufresne P.J."/>
            <person name="Fournier E."/>
            <person name="Martineau C."/>
            <person name="Moreira S."/>
            <person name="Perkins V."/>
            <person name="De Repentigny L."/>
            <person name="Dufresne S.F."/>
        </authorList>
    </citation>
    <scope>NUCLEOTIDE SEQUENCE [LARGE SCALE GENOMIC DNA]</scope>
    <source>
        <strain evidence="7">HMR AF 1038</strain>
    </source>
</reference>
<dbReference type="NCBIfam" id="NF041278">
    <property type="entry name" value="CmcJ_NvfI_EfuI"/>
    <property type="match status" value="1"/>
</dbReference>
<evidence type="ECO:0000256" key="4">
    <source>
        <dbReference type="ARBA" id="ARBA00023136"/>
    </source>
</evidence>
<dbReference type="Pfam" id="PF13520">
    <property type="entry name" value="AA_permease_2"/>
    <property type="match status" value="2"/>
</dbReference>
<comment type="caution">
    <text evidence="7">The sequence shown here is derived from an EMBL/GenBank/DDBJ whole genome shotgun (WGS) entry which is preliminary data.</text>
</comment>
<gene>
    <name evidence="7" type="ORF">CFD26_102222</name>
</gene>
<dbReference type="FunFam" id="1.20.1740.10:FF:000025">
    <property type="entry name" value="High-affinity methionine permease"/>
    <property type="match status" value="1"/>
</dbReference>
<evidence type="ECO:0000256" key="1">
    <source>
        <dbReference type="ARBA" id="ARBA00004141"/>
    </source>
</evidence>
<evidence type="ECO:0000256" key="6">
    <source>
        <dbReference type="SAM" id="Phobius"/>
    </source>
</evidence>
<dbReference type="InterPro" id="IPR002293">
    <property type="entry name" value="AA/rel_permease1"/>
</dbReference>
<feature type="transmembrane region" description="Helical" evidence="6">
    <location>
        <begin position="443"/>
        <end position="464"/>
    </location>
</feature>
<feature type="transmembrane region" description="Helical" evidence="6">
    <location>
        <begin position="92"/>
        <end position="112"/>
    </location>
</feature>
<dbReference type="AlphaFoldDB" id="A0A397GIA6"/>
<keyword evidence="2 6" id="KW-0812">Transmembrane</keyword>
<dbReference type="GO" id="GO:0015179">
    <property type="term" value="F:L-amino acid transmembrane transporter activity"/>
    <property type="evidence" value="ECO:0007669"/>
    <property type="project" value="TreeGrafter"/>
</dbReference>
<dbReference type="Gene3D" id="1.20.1740.10">
    <property type="entry name" value="Amino acid/polyamine transporter I"/>
    <property type="match status" value="1"/>
</dbReference>
<feature type="transmembrane region" description="Helical" evidence="6">
    <location>
        <begin position="139"/>
        <end position="161"/>
    </location>
</feature>
<accession>A0A397GIA6</accession>
<dbReference type="InterPro" id="IPR044053">
    <property type="entry name" value="AsaB-like"/>
</dbReference>
<evidence type="ECO:0008006" key="9">
    <source>
        <dbReference type="Google" id="ProtNLM"/>
    </source>
</evidence>
<dbReference type="InterPro" id="IPR050598">
    <property type="entry name" value="AminoAcid_Transporter"/>
</dbReference>
<sequence length="878" mass="97818">MGTTANVYKMDDSEIQPLLNPTSALYETLSYDSIQDIRPNGRPVFAHRTIPEPATYGRNLTWTSAYILVISRVIGSGIFATPGSIVKSVGSVGLALLVWLVGTILAACGLAVSMEFGCMLPRSGGDKVYLEYTYRRPRFLASTLIAVQAVLLGFTASNCIIFSKYTLFALSIEATEYQQKALAAGLMTAITIVHGCFLKTGIWIQNLLGWMKIFMIAAMALTGLWVILFRGVEHSISVSNGVDKTGYDVFLWDNLWKGSNWSWSLLSTSLFKVFYSYAGLNNVNNVLNEVQDPIRTIKSVCPSALLTACCLYLLANISYFLVVPTEEIKNSGELVGALLFERVFGQHVGRTLFPLAIAISAAGNVMVVTFAWARVNQEIARQGFLPFSSMLSSSRPFNSPLGDVYSFILDVEGYPGQIFALAIAVGLLIVRRRQPNLPRPFKAWLPAVWLRIIVCVALLAAPFIPPPDRKGDVDFFYATYAVVGVAIPSTIDQVQKYLKDIDMASAAVQFPTTHEPQAQRKSVLPTANALYHVQTTLNFLKENEDGSPPAPAYVGKPETYYRPSVTLPVTVHDVSGHELEYTLDKNGFQFYYHESKEKDFLDDEKIKREYYPETEQLLKDATGASKVFIFDHTIRRQPQDQRTPAAQLRGPVQRVHIDQSYAASNDRVSYHLPDEAPELLKGRYQIINVWRAIRTILKDPLAVADAHSVPDADLVPTKLIYPNRVGETYSVRANPGFKWYFRYAQPPELVTLIKCFDSKTDGRARRVPHSAFVDPATEGEAPRESIEVRALVFHPEDPLSQGSITLDASLLRGTESASQAVSMGWTVSNYEFCWQHLPEFWLWAIVLLPAWLVIKEIGLSGDKKVERETRGIDSDSQE</sequence>
<dbReference type="STRING" id="1245748.A0A397GIA6"/>
<evidence type="ECO:0000256" key="2">
    <source>
        <dbReference type="ARBA" id="ARBA00022692"/>
    </source>
</evidence>
<dbReference type="GO" id="GO:0016020">
    <property type="term" value="C:membrane"/>
    <property type="evidence" value="ECO:0007669"/>
    <property type="project" value="UniProtKB-SubCell"/>
</dbReference>
<protein>
    <recommendedName>
        <fullName evidence="9">Amino acid permease/ SLC12A domain-containing protein</fullName>
    </recommendedName>
</protein>
<proteinExistence type="inferred from homology"/>
<dbReference type="GO" id="GO:0016491">
    <property type="term" value="F:oxidoreductase activity"/>
    <property type="evidence" value="ECO:0007669"/>
    <property type="project" value="InterPro"/>
</dbReference>
<dbReference type="PANTHER" id="PTHR11785">
    <property type="entry name" value="AMINO ACID TRANSPORTER"/>
    <property type="match status" value="1"/>
</dbReference>
<dbReference type="PANTHER" id="PTHR11785:SF532">
    <property type="entry name" value="TRANSPORTER, PUTATIVE (EUROFUNG)-RELATED"/>
    <property type="match status" value="1"/>
</dbReference>
<keyword evidence="3 6" id="KW-1133">Transmembrane helix</keyword>
<dbReference type="Proteomes" id="UP000215289">
    <property type="component" value="Unassembled WGS sequence"/>
</dbReference>